<feature type="transmembrane region" description="Helical" evidence="1">
    <location>
        <begin position="40"/>
        <end position="63"/>
    </location>
</feature>
<comment type="caution">
    <text evidence="3">The sequence shown here is derived from an EMBL/GenBank/DDBJ whole genome shotgun (WGS) entry which is preliminary data.</text>
</comment>
<feature type="transmembrane region" description="Helical" evidence="1">
    <location>
        <begin position="101"/>
        <end position="123"/>
    </location>
</feature>
<keyword evidence="1" id="KW-0812">Transmembrane</keyword>
<proteinExistence type="predicted"/>
<feature type="transmembrane region" description="Helical" evidence="1">
    <location>
        <begin position="12"/>
        <end position="33"/>
    </location>
</feature>
<name>A0A5M3XMU5_9ACTN</name>
<evidence type="ECO:0000256" key="1">
    <source>
        <dbReference type="SAM" id="Phobius"/>
    </source>
</evidence>
<dbReference type="InterPro" id="IPR027783">
    <property type="entry name" value="Bacterial_PH-related"/>
</dbReference>
<reference evidence="3 4" key="1">
    <citation type="submission" date="2019-10" db="EMBL/GenBank/DDBJ databases">
        <title>Whole genome shotgun sequence of Acrocarpospora pleiomorpha NBRC 16267.</title>
        <authorList>
            <person name="Ichikawa N."/>
            <person name="Kimura A."/>
            <person name="Kitahashi Y."/>
            <person name="Komaki H."/>
            <person name="Oguchi A."/>
        </authorList>
    </citation>
    <scope>NUCLEOTIDE SEQUENCE [LARGE SCALE GENOMIC DNA]</scope>
    <source>
        <strain evidence="3 4">NBRC 16267</strain>
    </source>
</reference>
<keyword evidence="1" id="KW-0472">Membrane</keyword>
<dbReference type="AlphaFoldDB" id="A0A5M3XMU5"/>
<protein>
    <recommendedName>
        <fullName evidence="2">Bacterial Pleckstrin homology domain-containing protein</fullName>
    </recommendedName>
</protein>
<dbReference type="Pfam" id="PF10882">
    <property type="entry name" value="bPH_5"/>
    <property type="match status" value="1"/>
</dbReference>
<keyword evidence="4" id="KW-1185">Reference proteome</keyword>
<sequence>MLPEFFHPRPSRGYVSLSVVTALVGFAAASNLAAGTDHEFLIGLCLTPVAAYLMALTLCFPLMRYVVSATTLTAQYGPLLRYRVRLSDIISVTRVQLSPRFFAALAMPGIALYGMHCLGVGRVRMCATRPAHRILLIKTDRGTCYGFTPADDKAFLGALRRHGVRVGNA</sequence>
<dbReference type="RefSeq" id="WP_155345520.1">
    <property type="nucleotide sequence ID" value="NZ_BAAAHM010000025.1"/>
</dbReference>
<accession>A0A5M3XMU5</accession>
<evidence type="ECO:0000259" key="2">
    <source>
        <dbReference type="Pfam" id="PF10882"/>
    </source>
</evidence>
<keyword evidence="1" id="KW-1133">Transmembrane helix</keyword>
<gene>
    <name evidence="3" type="ORF">Aple_033690</name>
</gene>
<feature type="domain" description="Bacterial Pleckstrin homology" evidence="2">
    <location>
        <begin position="81"/>
        <end position="162"/>
    </location>
</feature>
<dbReference type="Proteomes" id="UP000377595">
    <property type="component" value="Unassembled WGS sequence"/>
</dbReference>
<dbReference type="EMBL" id="BLAF01000017">
    <property type="protein sequence ID" value="GES20473.1"/>
    <property type="molecule type" value="Genomic_DNA"/>
</dbReference>
<evidence type="ECO:0000313" key="3">
    <source>
        <dbReference type="EMBL" id="GES20473.1"/>
    </source>
</evidence>
<organism evidence="3 4">
    <name type="scientific">Acrocarpospora pleiomorpha</name>
    <dbReference type="NCBI Taxonomy" id="90975"/>
    <lineage>
        <taxon>Bacteria</taxon>
        <taxon>Bacillati</taxon>
        <taxon>Actinomycetota</taxon>
        <taxon>Actinomycetes</taxon>
        <taxon>Streptosporangiales</taxon>
        <taxon>Streptosporangiaceae</taxon>
        <taxon>Acrocarpospora</taxon>
    </lineage>
</organism>
<evidence type="ECO:0000313" key="4">
    <source>
        <dbReference type="Proteomes" id="UP000377595"/>
    </source>
</evidence>
<dbReference type="OrthoDB" id="9978645at2"/>